<dbReference type="OrthoDB" id="142848at2"/>
<organism evidence="3 4">
    <name type="scientific">Dictyobacter alpinus</name>
    <dbReference type="NCBI Taxonomy" id="2014873"/>
    <lineage>
        <taxon>Bacteria</taxon>
        <taxon>Bacillati</taxon>
        <taxon>Chloroflexota</taxon>
        <taxon>Ktedonobacteria</taxon>
        <taxon>Ktedonobacterales</taxon>
        <taxon>Dictyobacteraceae</taxon>
        <taxon>Dictyobacter</taxon>
    </lineage>
</organism>
<dbReference type="EMBL" id="BIFT01000001">
    <property type="protein sequence ID" value="GCE25736.1"/>
    <property type="molecule type" value="Genomic_DNA"/>
</dbReference>
<accession>A0A402B315</accession>
<evidence type="ECO:0000313" key="4">
    <source>
        <dbReference type="Proteomes" id="UP000287171"/>
    </source>
</evidence>
<evidence type="ECO:0000313" key="3">
    <source>
        <dbReference type="EMBL" id="GCE25736.1"/>
    </source>
</evidence>
<feature type="compositionally biased region" description="Polar residues" evidence="1">
    <location>
        <begin position="388"/>
        <end position="406"/>
    </location>
</feature>
<keyword evidence="2" id="KW-1133">Transmembrane helix</keyword>
<name>A0A402B315_9CHLR</name>
<reference evidence="4" key="1">
    <citation type="submission" date="2018-12" db="EMBL/GenBank/DDBJ databases">
        <title>Tengunoibacter tsumagoiensis gen. nov., sp. nov., Dictyobacter kobayashii sp. nov., D. alpinus sp. nov., and D. joshuensis sp. nov. and description of Dictyobacteraceae fam. nov. within the order Ktedonobacterales isolated from Tengu-no-mugimeshi.</title>
        <authorList>
            <person name="Wang C.M."/>
            <person name="Zheng Y."/>
            <person name="Sakai Y."/>
            <person name="Toyoda A."/>
            <person name="Minakuchi Y."/>
            <person name="Abe K."/>
            <person name="Yokota A."/>
            <person name="Yabe S."/>
        </authorList>
    </citation>
    <scope>NUCLEOTIDE SEQUENCE [LARGE SCALE GENOMIC DNA]</scope>
    <source>
        <strain evidence="4">Uno16</strain>
    </source>
</reference>
<protein>
    <submittedName>
        <fullName evidence="3">Uncharacterized protein</fullName>
    </submittedName>
</protein>
<dbReference type="AlphaFoldDB" id="A0A402B315"/>
<evidence type="ECO:0000256" key="2">
    <source>
        <dbReference type="SAM" id="Phobius"/>
    </source>
</evidence>
<feature type="transmembrane region" description="Helical" evidence="2">
    <location>
        <begin position="118"/>
        <end position="148"/>
    </location>
</feature>
<evidence type="ECO:0000256" key="1">
    <source>
        <dbReference type="SAM" id="MobiDB-lite"/>
    </source>
</evidence>
<feature type="region of interest" description="Disordered" evidence="1">
    <location>
        <begin position="386"/>
        <end position="406"/>
    </location>
</feature>
<keyword evidence="4" id="KW-1185">Reference proteome</keyword>
<keyword evidence="2" id="KW-0472">Membrane</keyword>
<gene>
    <name evidence="3" type="ORF">KDA_12200</name>
</gene>
<proteinExistence type="predicted"/>
<comment type="caution">
    <text evidence="3">The sequence shown here is derived from an EMBL/GenBank/DDBJ whole genome shotgun (WGS) entry which is preliminary data.</text>
</comment>
<keyword evidence="2" id="KW-0812">Transmembrane</keyword>
<sequence length="406" mass="44938">MSMSEFEERPLDIDAGTFCLPNMEGLFPDDFSMDEVDFACELDALFSPEQEELPPLFVQTLVESEDVRYQSLEQGFELKTRAAVMRRLRLNHRIAPLFPRPSLTTVLVGGLTSVSRPLLAFCASCILIMMLSIVVTAPVFASGLNYLLAGTHSGVLMVNTPPQISPSKVPTAKRLPATTKTKSQMISLAQAQQRLHFPLSMPSYVPTRYKQSDLYMYEGDSTWVDGPIMVVEYTYSLPGVAPKHITICEFKPQRSVFLVVKHGAAKKILVTHNGNSNPAIFVEGHWAQVGEAASTWVSNDRSEIIDENNGVVFWIVGDPSDGINNAELTSVASSLHDFDLHARNHIGGRLERVIQSDEDTPRLFANDVISLENPDNTDVPSFRIVGANTDQPQPRNGFNSQFPLTN</sequence>
<dbReference type="RefSeq" id="WP_136624403.1">
    <property type="nucleotide sequence ID" value="NZ_BIFT01000001.1"/>
</dbReference>
<dbReference type="Proteomes" id="UP000287171">
    <property type="component" value="Unassembled WGS sequence"/>
</dbReference>